<gene>
    <name evidence="1" type="ORF">E3A20_18080</name>
</gene>
<evidence type="ECO:0000313" key="2">
    <source>
        <dbReference type="Proteomes" id="UP000321083"/>
    </source>
</evidence>
<protein>
    <submittedName>
        <fullName evidence="1">Uncharacterized protein</fullName>
    </submittedName>
</protein>
<dbReference type="EMBL" id="SRHE01000402">
    <property type="protein sequence ID" value="TWW09065.1"/>
    <property type="molecule type" value="Genomic_DNA"/>
</dbReference>
<reference evidence="1 2" key="1">
    <citation type="submission" date="2019-08" db="EMBL/GenBank/DDBJ databases">
        <title>100 year-old enigma solved: identification of Planctomyces bekefii, the type genus and species of the phylum Planctomycetes.</title>
        <authorList>
            <person name="Svetlana D.N."/>
            <person name="Overmann J."/>
        </authorList>
    </citation>
    <scope>NUCLEOTIDE SEQUENCE [LARGE SCALE GENOMIC DNA]</scope>
    <source>
        <strain evidence="1">Phe10_nw2017</strain>
    </source>
</reference>
<reference evidence="1 2" key="2">
    <citation type="submission" date="2019-08" db="EMBL/GenBank/DDBJ databases">
        <authorList>
            <person name="Henke P."/>
        </authorList>
    </citation>
    <scope>NUCLEOTIDE SEQUENCE [LARGE SCALE GENOMIC DNA]</scope>
    <source>
        <strain evidence="1">Phe10_nw2017</strain>
    </source>
</reference>
<dbReference type="Proteomes" id="UP000321083">
    <property type="component" value="Unassembled WGS sequence"/>
</dbReference>
<dbReference type="AlphaFoldDB" id="A0A5C6M4K6"/>
<comment type="caution">
    <text evidence="1">The sequence shown here is derived from an EMBL/GenBank/DDBJ whole genome shotgun (WGS) entry which is preliminary data.</text>
</comment>
<proteinExistence type="predicted"/>
<accession>A0A5C6M4K6</accession>
<name>A0A5C6M4K6_9PLAN</name>
<evidence type="ECO:0000313" key="1">
    <source>
        <dbReference type="EMBL" id="TWW09065.1"/>
    </source>
</evidence>
<organism evidence="1 2">
    <name type="scientific">Planctomyces bekefii</name>
    <dbReference type="NCBI Taxonomy" id="1653850"/>
    <lineage>
        <taxon>Bacteria</taxon>
        <taxon>Pseudomonadati</taxon>
        <taxon>Planctomycetota</taxon>
        <taxon>Planctomycetia</taxon>
        <taxon>Planctomycetales</taxon>
        <taxon>Planctomycetaceae</taxon>
        <taxon>Planctomyces</taxon>
    </lineage>
</organism>
<keyword evidence="2" id="KW-1185">Reference proteome</keyword>
<sequence>MWINDQPTTWEWAKNSADGLKVIQGQVFWNLVESGQPVQVSLDGPDDPARLIMPGAAATLRQRKTGRPLFDRYIVADYSGASSEILQRRSICIADATAKRPIARVAGKFTRESLLAFFLRTLRSATDQGCRCLLGCDHQYGVPLGFAELLGLETQDWRTLLHQLVIGANGVPSLEHPKFYCRKVNQWLVARGHLPYFYTATKASQYSDKQYIDGTECLIVPATDPRGDRPEAERNRLVRRLTEQFWALSGQPKFFNRVGDNGTVGGQSILGLEKFYGLLALTADSIPLAVWPFDGPDLDSSAYEGRHVLVEPYPSGVRPTDVMQTDWDDAKSCVQALRNADFNGQLAGLLSFRSVCGECIRRVRMEGWIALNPVRSLNSPAGACRFCSNSLNF</sequence>